<feature type="domain" description="F-box/LRR-repeat protein 15/At3g58940/PEG3-like LRR" evidence="1">
    <location>
        <begin position="128"/>
        <end position="276"/>
    </location>
</feature>
<dbReference type="InterPro" id="IPR032675">
    <property type="entry name" value="LRR_dom_sf"/>
</dbReference>
<dbReference type="EMBL" id="JBDFQZ010000001">
    <property type="protein sequence ID" value="KAK9757585.1"/>
    <property type="molecule type" value="Genomic_DNA"/>
</dbReference>
<evidence type="ECO:0000313" key="3">
    <source>
        <dbReference type="Proteomes" id="UP001443914"/>
    </source>
</evidence>
<reference evidence="2 3" key="1">
    <citation type="submission" date="2024-03" db="EMBL/GenBank/DDBJ databases">
        <title>WGS assembly of Saponaria officinalis var. Norfolk2.</title>
        <authorList>
            <person name="Jenkins J."/>
            <person name="Shu S."/>
            <person name="Grimwood J."/>
            <person name="Barry K."/>
            <person name="Goodstein D."/>
            <person name="Schmutz J."/>
            <person name="Leebens-Mack J."/>
            <person name="Osbourn A."/>
        </authorList>
    </citation>
    <scope>NUCLEOTIDE SEQUENCE [LARGE SCALE GENOMIC DNA]</scope>
    <source>
        <strain evidence="3">cv. Norfolk2</strain>
        <strain evidence="2">JIC</strain>
        <tissue evidence="2">Leaf</tissue>
    </source>
</reference>
<dbReference type="EMBL" id="JBDFQZ010000001">
    <property type="protein sequence ID" value="KAK9757586.1"/>
    <property type="molecule type" value="Genomic_DNA"/>
</dbReference>
<name>A0AAW1NGQ7_SAPOF</name>
<dbReference type="InterPro" id="IPR055411">
    <property type="entry name" value="LRR_FXL15/At3g58940/PEG3-like"/>
</dbReference>
<keyword evidence="3" id="KW-1185">Reference proteome</keyword>
<evidence type="ECO:0000259" key="1">
    <source>
        <dbReference type="Pfam" id="PF24758"/>
    </source>
</evidence>
<accession>A0AAW1NGQ7</accession>
<organism evidence="2 3">
    <name type="scientific">Saponaria officinalis</name>
    <name type="common">Common soapwort</name>
    <name type="synonym">Lychnis saponaria</name>
    <dbReference type="NCBI Taxonomy" id="3572"/>
    <lineage>
        <taxon>Eukaryota</taxon>
        <taxon>Viridiplantae</taxon>
        <taxon>Streptophyta</taxon>
        <taxon>Embryophyta</taxon>
        <taxon>Tracheophyta</taxon>
        <taxon>Spermatophyta</taxon>
        <taxon>Magnoliopsida</taxon>
        <taxon>eudicotyledons</taxon>
        <taxon>Gunneridae</taxon>
        <taxon>Pentapetalae</taxon>
        <taxon>Caryophyllales</taxon>
        <taxon>Caryophyllaceae</taxon>
        <taxon>Caryophylleae</taxon>
        <taxon>Saponaria</taxon>
    </lineage>
</organism>
<dbReference type="Proteomes" id="UP001443914">
    <property type="component" value="Unassembled WGS sequence"/>
</dbReference>
<dbReference type="SUPFAM" id="SSF52047">
    <property type="entry name" value="RNI-like"/>
    <property type="match status" value="1"/>
</dbReference>
<dbReference type="Pfam" id="PF24758">
    <property type="entry name" value="LRR_At5g56370"/>
    <property type="match status" value="1"/>
</dbReference>
<gene>
    <name evidence="2" type="ORF">RND81_01G172500</name>
</gene>
<dbReference type="AlphaFoldDB" id="A0AAW1NGQ7"/>
<proteinExistence type="predicted"/>
<dbReference type="InterPro" id="IPR050232">
    <property type="entry name" value="FBL13/AtMIF1-like"/>
</dbReference>
<comment type="caution">
    <text evidence="2">The sequence shown here is derived from an EMBL/GenBank/DDBJ whole genome shotgun (WGS) entry which is preliminary data.</text>
</comment>
<dbReference type="Gene3D" id="3.80.10.10">
    <property type="entry name" value="Ribonuclease Inhibitor"/>
    <property type="match status" value="1"/>
</dbReference>
<sequence length="454" mass="52225">MESRTKKMIPSEGINGFEDRLSDLPDNLIVHILSFMPTLYAVKTMLLRRFGNLWTLVPTLTFDLWEYDQVIWPNEDDATNDEVFSSFARFIRNVVMLHKRRTIDSFHLSIKAFDVEFKDPKLIDDIQLWLRFAIDREVKDLNIYFDGDDDLVLPHCIFMSQSLITLTLYGCMLEHQPHVHMGTLRELSLVNVQGSGLVFNQVILGCPSLQELNINIFNLFHVLNITSPSVSKLCLEIYHPCLSITLSFPNMKNLDICVSGISLSFMVDVIDVSSLQVVNIKGLPYLSLPLIEAFLRQIRNVEVVTMSVDAFERLCWDTKIEFPQTRWKRLVLRSLRYDNKHVQVILGLVKNSVKLEELIIYNHSSSDDQEYGSLKSSTTSTYVMPLLKKVTIHDCGRFLEAQLQLVEVVLQNAVLLEQLVIRGYNRLTAVDQLNFVKQISNFRRGSTNATVIFD</sequence>
<protein>
    <recommendedName>
        <fullName evidence="1">F-box/LRR-repeat protein 15/At3g58940/PEG3-like LRR domain-containing protein</fullName>
    </recommendedName>
</protein>
<evidence type="ECO:0000313" key="2">
    <source>
        <dbReference type="EMBL" id="KAK9757585.1"/>
    </source>
</evidence>
<dbReference type="PANTHER" id="PTHR31900:SF31">
    <property type="entry name" value="F-BOX_LRR-REPEAT PROTEIN 13-LIKE"/>
    <property type="match status" value="1"/>
</dbReference>
<dbReference type="PANTHER" id="PTHR31900">
    <property type="entry name" value="F-BOX/RNI SUPERFAMILY PROTEIN-RELATED"/>
    <property type="match status" value="1"/>
</dbReference>